<evidence type="ECO:0000313" key="1">
    <source>
        <dbReference type="EMBL" id="CAB3994903.1"/>
    </source>
</evidence>
<dbReference type="SMART" id="SM00409">
    <property type="entry name" value="IG"/>
    <property type="match status" value="2"/>
</dbReference>
<dbReference type="InterPro" id="IPR013783">
    <property type="entry name" value="Ig-like_fold"/>
</dbReference>
<dbReference type="Gene3D" id="2.60.40.10">
    <property type="entry name" value="Immunoglobulins"/>
    <property type="match status" value="3"/>
</dbReference>
<comment type="caution">
    <text evidence="1">The sequence shown here is derived from an EMBL/GenBank/DDBJ whole genome shotgun (WGS) entry which is preliminary data.</text>
</comment>
<name>A0A6S7GSU7_PARCT</name>
<dbReference type="PIRSF" id="PIRSF000615">
    <property type="entry name" value="TyrPK_CSF1-R"/>
    <property type="match status" value="1"/>
</dbReference>
<reference evidence="1" key="1">
    <citation type="submission" date="2020-04" db="EMBL/GenBank/DDBJ databases">
        <authorList>
            <person name="Alioto T."/>
            <person name="Alioto T."/>
            <person name="Gomez Garrido J."/>
        </authorList>
    </citation>
    <scope>NUCLEOTIDE SEQUENCE</scope>
    <source>
        <strain evidence="1">A484AB</strain>
    </source>
</reference>
<dbReference type="PANTHER" id="PTHR45889:SF8">
    <property type="entry name" value="IG-LIKE DOMAIN-CONTAINING PROTEIN"/>
    <property type="match status" value="1"/>
</dbReference>
<dbReference type="Pfam" id="PF13927">
    <property type="entry name" value="Ig_3"/>
    <property type="match status" value="1"/>
</dbReference>
<dbReference type="InterPro" id="IPR003599">
    <property type="entry name" value="Ig_sub"/>
</dbReference>
<dbReference type="Proteomes" id="UP001152795">
    <property type="component" value="Unassembled WGS sequence"/>
</dbReference>
<dbReference type="AlphaFoldDB" id="A0A6S7GSU7"/>
<dbReference type="OrthoDB" id="6413693at2759"/>
<dbReference type="SUPFAM" id="SSF48726">
    <property type="entry name" value="Immunoglobulin"/>
    <property type="match status" value="3"/>
</dbReference>
<proteinExistence type="predicted"/>
<dbReference type="PANTHER" id="PTHR45889">
    <property type="entry name" value="IG-LIKE DOMAIN-CONTAINING PROTEIN"/>
    <property type="match status" value="1"/>
</dbReference>
<protein>
    <submittedName>
        <fullName evidence="1">Fibroblast growth factor receptor 2</fullName>
    </submittedName>
</protein>
<dbReference type="PROSITE" id="PS50835">
    <property type="entry name" value="IG_LIKE"/>
    <property type="match status" value="3"/>
</dbReference>
<gene>
    <name evidence="1" type="ORF">PACLA_8A061959</name>
</gene>
<organism evidence="1 2">
    <name type="scientific">Paramuricea clavata</name>
    <name type="common">Red gorgonian</name>
    <name type="synonym">Violescent sea-whip</name>
    <dbReference type="NCBI Taxonomy" id="317549"/>
    <lineage>
        <taxon>Eukaryota</taxon>
        <taxon>Metazoa</taxon>
        <taxon>Cnidaria</taxon>
        <taxon>Anthozoa</taxon>
        <taxon>Octocorallia</taxon>
        <taxon>Malacalcyonacea</taxon>
        <taxon>Plexauridae</taxon>
        <taxon>Paramuricea</taxon>
    </lineage>
</organism>
<accession>A0A6S7GSU7</accession>
<sequence length="325" mass="36974">MAKGIANARPIIKKIPNKAIYDIGEEVKLTCSAEKTLNGYEIKWYKNSSNREPIEMEKAKTVWIGDIQHETLLLKSLSAQDVGIYKCKISFLEYNAFDLANITLKVPLEPDIQILNEQNNFHPNEGKGFSLSYHVLSYPDSDITWWRSKDGKEYELITQCLATNKCVKKDHGGKENITKTSFEIEDLRFPKDNFFYKCNASNDSGNDSESFQLEVYVKPEINMEKTHGYKEGLMINCSLKRSNPPEVNYTWYLCDTTNCLRKSQSLAEKSILRIYSQTKSVMTYKCKATNAAGSASKIIEVLKSGEINSKSTCTKSKLQIELCMP</sequence>
<keyword evidence="2" id="KW-1185">Reference proteome</keyword>
<evidence type="ECO:0000313" key="2">
    <source>
        <dbReference type="Proteomes" id="UP001152795"/>
    </source>
</evidence>
<keyword evidence="1" id="KW-0675">Receptor</keyword>
<dbReference type="EMBL" id="CACRXK020002563">
    <property type="protein sequence ID" value="CAB3994903.1"/>
    <property type="molecule type" value="Genomic_DNA"/>
</dbReference>
<dbReference type="InterPro" id="IPR036179">
    <property type="entry name" value="Ig-like_dom_sf"/>
</dbReference>
<dbReference type="InterPro" id="IPR007110">
    <property type="entry name" value="Ig-like_dom"/>
</dbReference>